<dbReference type="RefSeq" id="WP_093140759.1">
    <property type="nucleotide sequence ID" value="NZ_BMWO01000001.1"/>
</dbReference>
<feature type="signal peptide" evidence="1">
    <location>
        <begin position="1"/>
        <end position="23"/>
    </location>
</feature>
<keyword evidence="1" id="KW-0732">Signal</keyword>
<protein>
    <recommendedName>
        <fullName evidence="4">Lipoprotein</fullName>
    </recommendedName>
</protein>
<reference evidence="2 3" key="1">
    <citation type="submission" date="2016-10" db="EMBL/GenBank/DDBJ databases">
        <authorList>
            <person name="de Groot N.N."/>
        </authorList>
    </citation>
    <scope>NUCLEOTIDE SEQUENCE [LARGE SCALE GENOMIC DNA]</scope>
    <source>
        <strain evidence="2 3">DSM 16195</strain>
    </source>
</reference>
<name>A0A1G7D8F1_9FLAO</name>
<dbReference type="EMBL" id="FNBA01000001">
    <property type="protein sequence ID" value="SDE47045.1"/>
    <property type="molecule type" value="Genomic_DNA"/>
</dbReference>
<evidence type="ECO:0000313" key="2">
    <source>
        <dbReference type="EMBL" id="SDE47045.1"/>
    </source>
</evidence>
<evidence type="ECO:0000313" key="3">
    <source>
        <dbReference type="Proteomes" id="UP000199321"/>
    </source>
</evidence>
<evidence type="ECO:0008006" key="4">
    <source>
        <dbReference type="Google" id="ProtNLM"/>
    </source>
</evidence>
<sequence length="172" mass="19041">MKQLKFIVSICALAFLVLSVSNCGSSTTNTAIVFEKNPPFIISEVYAQDWVAGVQGGGSGTNLFVTFSSINEDVEMKQLFFRNKIEDTKTKPNVPLQITGYFKGKNNERVIMDSNPVKEAQNTPPAAFPFQLSDTEAVLSYTISGALYYYKISDIENREAIAYPSSNKPTRD</sequence>
<evidence type="ECO:0000256" key="1">
    <source>
        <dbReference type="SAM" id="SignalP"/>
    </source>
</evidence>
<organism evidence="2 3">
    <name type="scientific">Ulvibacter litoralis</name>
    <dbReference type="NCBI Taxonomy" id="227084"/>
    <lineage>
        <taxon>Bacteria</taxon>
        <taxon>Pseudomonadati</taxon>
        <taxon>Bacteroidota</taxon>
        <taxon>Flavobacteriia</taxon>
        <taxon>Flavobacteriales</taxon>
        <taxon>Flavobacteriaceae</taxon>
        <taxon>Ulvibacter</taxon>
    </lineage>
</organism>
<dbReference type="STRING" id="227084.SAMN05421855_101793"/>
<gene>
    <name evidence="2" type="ORF">SAMN05421855_101793</name>
</gene>
<keyword evidence="3" id="KW-1185">Reference proteome</keyword>
<dbReference type="AlphaFoldDB" id="A0A1G7D8F1"/>
<dbReference type="Proteomes" id="UP000199321">
    <property type="component" value="Unassembled WGS sequence"/>
</dbReference>
<dbReference type="OrthoDB" id="1364277at2"/>
<accession>A0A1G7D8F1</accession>
<feature type="chain" id="PRO_5011678010" description="Lipoprotein" evidence="1">
    <location>
        <begin position="24"/>
        <end position="172"/>
    </location>
</feature>
<proteinExistence type="predicted"/>